<dbReference type="Pfam" id="PF13826">
    <property type="entry name" value="Monooxy_af470-like"/>
    <property type="match status" value="1"/>
</dbReference>
<evidence type="ECO:0000313" key="2">
    <source>
        <dbReference type="Proteomes" id="UP001273166"/>
    </source>
</evidence>
<dbReference type="Proteomes" id="UP001273166">
    <property type="component" value="Unassembled WGS sequence"/>
</dbReference>
<gene>
    <name evidence="1" type="ORF">B0T15DRAFT_561303</name>
</gene>
<dbReference type="RefSeq" id="XP_062719627.1">
    <property type="nucleotide sequence ID" value="XM_062870553.1"/>
</dbReference>
<dbReference type="InterPro" id="IPR025444">
    <property type="entry name" value="Monooxy_af470"/>
</dbReference>
<proteinExistence type="predicted"/>
<reference evidence="1" key="1">
    <citation type="journal article" date="2023" name="Mol. Phylogenet. Evol.">
        <title>Genome-scale phylogeny and comparative genomics of the fungal order Sordariales.</title>
        <authorList>
            <person name="Hensen N."/>
            <person name="Bonometti L."/>
            <person name="Westerberg I."/>
            <person name="Brannstrom I.O."/>
            <person name="Guillou S."/>
            <person name="Cros-Aarteil S."/>
            <person name="Calhoun S."/>
            <person name="Haridas S."/>
            <person name="Kuo A."/>
            <person name="Mondo S."/>
            <person name="Pangilinan J."/>
            <person name="Riley R."/>
            <person name="LaButti K."/>
            <person name="Andreopoulos B."/>
            <person name="Lipzen A."/>
            <person name="Chen C."/>
            <person name="Yan M."/>
            <person name="Daum C."/>
            <person name="Ng V."/>
            <person name="Clum A."/>
            <person name="Steindorff A."/>
            <person name="Ohm R.A."/>
            <person name="Martin F."/>
            <person name="Silar P."/>
            <person name="Natvig D.O."/>
            <person name="Lalanne C."/>
            <person name="Gautier V."/>
            <person name="Ament-Velasquez S.L."/>
            <person name="Kruys A."/>
            <person name="Hutchinson M.I."/>
            <person name="Powell A.J."/>
            <person name="Barry K."/>
            <person name="Miller A.N."/>
            <person name="Grigoriev I.V."/>
            <person name="Debuchy R."/>
            <person name="Gladieux P."/>
            <person name="Hiltunen Thoren M."/>
            <person name="Johannesson H."/>
        </authorList>
    </citation>
    <scope>NUCLEOTIDE SEQUENCE</scope>
    <source>
        <strain evidence="1">CBS 333.67</strain>
    </source>
</reference>
<dbReference type="AlphaFoldDB" id="A0AAJ0GPP3"/>
<dbReference type="GeneID" id="87889382"/>
<dbReference type="EMBL" id="JAUDZG010000006">
    <property type="protein sequence ID" value="KAK3303847.1"/>
    <property type="molecule type" value="Genomic_DNA"/>
</dbReference>
<evidence type="ECO:0000313" key="1">
    <source>
        <dbReference type="EMBL" id="KAK3303847.1"/>
    </source>
</evidence>
<sequence>MTRHLAVRHIRMVLHRSYNIYGDGLCQCRRHLRANTAWERLMTKVGEACKEVPYLATLVLSVKPDPRRSGREACWVAVRWSLRVLDCDTAAARVRLEIQAFIKDGFSLPTLLALGGVGQAIVSCILPARYALLPLAFLLLRAVVVTCLELASPPRYSSKLGVIRGRFSAQLPNASYDPSRGDDAKRPASPFGSTPAEQGIVMFHIGARINHPLGALAPAMKEFGDLTDAVTQELQARADEFGCLGMSAWRAADADSLNTSMAVIYFRDFEGLNRFAHDKVHRQVWDWYRNVFVKKHGYSHVGIFHEAFYAVPGAYETIYENMPPTLMSRAEASVRNEATGREEWVGTVVDASVKSSPAFRTQYSRLNRVVKRQMEASY</sequence>
<organism evidence="1 2">
    <name type="scientific">Chaetomium strumarium</name>
    <dbReference type="NCBI Taxonomy" id="1170767"/>
    <lineage>
        <taxon>Eukaryota</taxon>
        <taxon>Fungi</taxon>
        <taxon>Dikarya</taxon>
        <taxon>Ascomycota</taxon>
        <taxon>Pezizomycotina</taxon>
        <taxon>Sordariomycetes</taxon>
        <taxon>Sordariomycetidae</taxon>
        <taxon>Sordariales</taxon>
        <taxon>Chaetomiaceae</taxon>
        <taxon>Chaetomium</taxon>
    </lineage>
</organism>
<dbReference type="SUPFAM" id="SSF54909">
    <property type="entry name" value="Dimeric alpha+beta barrel"/>
    <property type="match status" value="1"/>
</dbReference>
<comment type="caution">
    <text evidence="1">The sequence shown here is derived from an EMBL/GenBank/DDBJ whole genome shotgun (WGS) entry which is preliminary data.</text>
</comment>
<reference evidence="1" key="2">
    <citation type="submission" date="2023-06" db="EMBL/GenBank/DDBJ databases">
        <authorList>
            <consortium name="Lawrence Berkeley National Laboratory"/>
            <person name="Mondo S.J."/>
            <person name="Hensen N."/>
            <person name="Bonometti L."/>
            <person name="Westerberg I."/>
            <person name="Brannstrom I.O."/>
            <person name="Guillou S."/>
            <person name="Cros-Aarteil S."/>
            <person name="Calhoun S."/>
            <person name="Haridas S."/>
            <person name="Kuo A."/>
            <person name="Pangilinan J."/>
            <person name="Riley R."/>
            <person name="Labutti K."/>
            <person name="Andreopoulos B."/>
            <person name="Lipzen A."/>
            <person name="Chen C."/>
            <person name="Yanf M."/>
            <person name="Daum C."/>
            <person name="Ng V."/>
            <person name="Clum A."/>
            <person name="Steindorff A."/>
            <person name="Ohm R."/>
            <person name="Martin F."/>
            <person name="Silar P."/>
            <person name="Natvig D."/>
            <person name="Lalanne C."/>
            <person name="Gautier V."/>
            <person name="Ament-Velasquez S.L."/>
            <person name="Kruys A."/>
            <person name="Hutchinson M.I."/>
            <person name="Powell A.J."/>
            <person name="Barry K."/>
            <person name="Miller A.N."/>
            <person name="Grigoriev I.V."/>
            <person name="Debuchy R."/>
            <person name="Gladieux P."/>
            <person name="Thoren M.H."/>
            <person name="Johannesson H."/>
        </authorList>
    </citation>
    <scope>NUCLEOTIDE SEQUENCE</scope>
    <source>
        <strain evidence="1">CBS 333.67</strain>
    </source>
</reference>
<keyword evidence="2" id="KW-1185">Reference proteome</keyword>
<accession>A0AAJ0GPP3</accession>
<protein>
    <submittedName>
        <fullName evidence="1">Uncharacterized protein</fullName>
    </submittedName>
</protein>
<dbReference type="InterPro" id="IPR011008">
    <property type="entry name" value="Dimeric_a/b-barrel"/>
</dbReference>
<name>A0AAJ0GPP3_9PEZI</name>